<keyword evidence="3" id="KW-1185">Reference proteome</keyword>
<gene>
    <name evidence="2" type="ORF">QTG54_012049</name>
</gene>
<evidence type="ECO:0000313" key="3">
    <source>
        <dbReference type="Proteomes" id="UP001224775"/>
    </source>
</evidence>
<proteinExistence type="predicted"/>
<evidence type="ECO:0000313" key="2">
    <source>
        <dbReference type="EMBL" id="KAK1737182.1"/>
    </source>
</evidence>
<comment type="caution">
    <text evidence="2">The sequence shown here is derived from an EMBL/GenBank/DDBJ whole genome shotgun (WGS) entry which is preliminary data.</text>
</comment>
<accession>A0AAD8Y199</accession>
<feature type="transmembrane region" description="Helical" evidence="1">
    <location>
        <begin position="285"/>
        <end position="306"/>
    </location>
</feature>
<feature type="transmembrane region" description="Helical" evidence="1">
    <location>
        <begin position="164"/>
        <end position="182"/>
    </location>
</feature>
<keyword evidence="1" id="KW-1133">Transmembrane helix</keyword>
<keyword evidence="1" id="KW-0472">Membrane</keyword>
<protein>
    <submittedName>
        <fullName evidence="2">Uncharacterized protein</fullName>
    </submittedName>
</protein>
<keyword evidence="1" id="KW-0812">Transmembrane</keyword>
<feature type="transmembrane region" description="Helical" evidence="1">
    <location>
        <begin position="125"/>
        <end position="144"/>
    </location>
</feature>
<reference evidence="2" key="1">
    <citation type="submission" date="2023-06" db="EMBL/GenBank/DDBJ databases">
        <title>Survivors Of The Sea: Transcriptome response of Skeletonema marinoi to long-term dormancy.</title>
        <authorList>
            <person name="Pinder M.I.M."/>
            <person name="Kourtchenko O."/>
            <person name="Robertson E.K."/>
            <person name="Larsson T."/>
            <person name="Maumus F."/>
            <person name="Osuna-Cruz C.M."/>
            <person name="Vancaester E."/>
            <person name="Stenow R."/>
            <person name="Vandepoele K."/>
            <person name="Ploug H."/>
            <person name="Bruchert V."/>
            <person name="Godhe A."/>
            <person name="Topel M."/>
        </authorList>
    </citation>
    <scope>NUCLEOTIDE SEQUENCE</scope>
    <source>
        <strain evidence="2">R05AC</strain>
    </source>
</reference>
<feature type="transmembrane region" description="Helical" evidence="1">
    <location>
        <begin position="60"/>
        <end position="81"/>
    </location>
</feature>
<name>A0AAD8Y199_9STRA</name>
<feature type="transmembrane region" description="Helical" evidence="1">
    <location>
        <begin position="243"/>
        <end position="265"/>
    </location>
</feature>
<dbReference type="Proteomes" id="UP001224775">
    <property type="component" value="Unassembled WGS sequence"/>
</dbReference>
<dbReference type="AlphaFoldDB" id="A0AAD8Y199"/>
<organism evidence="2 3">
    <name type="scientific">Skeletonema marinoi</name>
    <dbReference type="NCBI Taxonomy" id="267567"/>
    <lineage>
        <taxon>Eukaryota</taxon>
        <taxon>Sar</taxon>
        <taxon>Stramenopiles</taxon>
        <taxon>Ochrophyta</taxon>
        <taxon>Bacillariophyta</taxon>
        <taxon>Coscinodiscophyceae</taxon>
        <taxon>Thalassiosirophycidae</taxon>
        <taxon>Thalassiosirales</taxon>
        <taxon>Skeletonemataceae</taxon>
        <taxon>Skeletonema</taxon>
        <taxon>Skeletonema marinoi-dohrnii complex</taxon>
    </lineage>
</organism>
<feature type="transmembrane region" description="Helical" evidence="1">
    <location>
        <begin position="194"/>
        <end position="223"/>
    </location>
</feature>
<dbReference type="EMBL" id="JATAAI010000026">
    <property type="protein sequence ID" value="KAK1737182.1"/>
    <property type="molecule type" value="Genomic_DNA"/>
</dbReference>
<evidence type="ECO:0000256" key="1">
    <source>
        <dbReference type="SAM" id="Phobius"/>
    </source>
</evidence>
<feature type="transmembrane region" description="Helical" evidence="1">
    <location>
        <begin position="326"/>
        <end position="348"/>
    </location>
</feature>
<sequence length="398" mass="44482">MERGGGGDGDTEASAYTGESMMYAQHATIFYAQQNGYYTDVDTTPPQLQSAAGPTLTFRISGIVGLCITGILWIIVSWRLLYHYSGWWSKCCKKKEQQGQEILGEEDEEVVINHLRTDGFTMKRLLHIMLWITMIVQGVGYADMVGTDVSNKLNYTLLDIVGRGILEFTTFVIGTIHWFNVTSKARAGASEKKVMFTLLPLILVFATVAVTVCSIFEAVVLLAGHSEDIHEFRSTSKIHRITLIVESSGWGIHAVVVSICGGMVYKRISSLPTFSQVRSRAKRNIITKMIIPIFFCALSYALRSAWMAADFASRILRPDSTFESGLGWWIGNCWIPTIVPSMMLLYSIRKRDREPGMIDGVSETLLQRINAEPQDYDDPFQSFHTLIIEDENATIGSS</sequence>